<reference evidence="3" key="1">
    <citation type="submission" date="2016-10" db="EMBL/GenBank/DDBJ databases">
        <title>Sequence of Gallionella enrichment culture.</title>
        <authorList>
            <person name="Poehlein A."/>
            <person name="Muehling M."/>
            <person name="Daniel R."/>
        </authorList>
    </citation>
    <scope>NUCLEOTIDE SEQUENCE</scope>
</reference>
<dbReference type="EMBL" id="MLJW01000079">
    <property type="protein sequence ID" value="OIR01889.1"/>
    <property type="molecule type" value="Genomic_DNA"/>
</dbReference>
<dbReference type="Pfam" id="PF11992">
    <property type="entry name" value="TgpA_N"/>
    <property type="match status" value="1"/>
</dbReference>
<comment type="caution">
    <text evidence="3">The sequence shown here is derived from an EMBL/GenBank/DDBJ whole genome shotgun (WGS) entry which is preliminary data.</text>
</comment>
<feature type="domain" description="Transglutaminase-like" evidence="2">
    <location>
        <begin position="392"/>
        <end position="463"/>
    </location>
</feature>
<dbReference type="AlphaFoldDB" id="A0A1J5S0H5"/>
<feature type="transmembrane region" description="Helical" evidence="1">
    <location>
        <begin position="154"/>
        <end position="175"/>
    </location>
</feature>
<feature type="transmembrane region" description="Helical" evidence="1">
    <location>
        <begin position="125"/>
        <end position="142"/>
    </location>
</feature>
<keyword evidence="1" id="KW-1133">Transmembrane helix</keyword>
<dbReference type="InterPro" id="IPR025403">
    <property type="entry name" value="TgpA-like_C"/>
</dbReference>
<evidence type="ECO:0000313" key="3">
    <source>
        <dbReference type="EMBL" id="OIR01889.1"/>
    </source>
</evidence>
<feature type="transmembrane region" description="Helical" evidence="1">
    <location>
        <begin position="98"/>
        <end position="119"/>
    </location>
</feature>
<name>A0A1J5S0H5_9ZZZZ</name>
<dbReference type="SUPFAM" id="SSF54001">
    <property type="entry name" value="Cysteine proteinases"/>
    <property type="match status" value="1"/>
</dbReference>
<dbReference type="InterPro" id="IPR052901">
    <property type="entry name" value="Bact_TGase-like"/>
</dbReference>
<dbReference type="Gene3D" id="3.10.620.30">
    <property type="match status" value="1"/>
</dbReference>
<dbReference type="PANTHER" id="PTHR42736:SF1">
    <property type="entry name" value="PROTEIN-GLUTAMINE GAMMA-GLUTAMYLTRANSFERASE"/>
    <property type="match status" value="1"/>
</dbReference>
<protein>
    <submittedName>
        <fullName evidence="3">Protein-glutamine gamma-glutamyltransferase</fullName>
        <ecNumber evidence="3">2.3.2.13</ecNumber>
    </submittedName>
</protein>
<sequence length="644" mass="71423">MKLTAPLIYGLIACILLVSAPHAGHLPLWVSAICSALLAWRAYLTWNGNPLPARWLLLVVTFACVLAIAATFHTLFGREVGVTLLILLATLKLLEIRAVRDVTVLIYLSCFIIITNFFYSQSIPTALFMLVTLLVIMATWVHMQTGDLAFKPRLRIAGILLLQAIPLSLIIFVLFPRVQGPLWGMPQDAYASSGLSDSMAPGSLSRLSLSDAVAFRVVFNGKAPPSDQMYWRGPVLWDFDGTSWKRGRNATLLRPVLTDATTPVDYTVTLEAHNKPWLFVLDMPAKISIPADLAPDFQVLSRTPVNARTRYSATSLLSYRANLGEPPQQLQRALALPQGYNPQARKLAAEWRTRSDSDMALVRTALDYFNRNGFEYSLEPPLLGTDSVDDFIFTTKKGFCEHYAGSFVFLMRAAGLPSRVVTGYQGGEYNNLGGYYILRQYDAHAWAEVWLRERGWVRIDPTAAIAPARIQSGLNAALPNNATLPFLARTQSPLLLKLRFNLDALTNQWNQWVLGYNTERQFAFLTRLGMEDITWKKLAVNMLSGVALLVGIFTLIMLRRLSAHPADAVQAIWLKACRKLEKAGLPRAPHEGAMDYAARIAAARPELSEDIHDLAARYASLRYGGEAGKDGLAAFGNAVRAFKL</sequence>
<keyword evidence="3" id="KW-0012">Acyltransferase</keyword>
<feature type="transmembrane region" description="Helical" evidence="1">
    <location>
        <begin position="55"/>
        <end position="77"/>
    </location>
</feature>
<keyword evidence="1" id="KW-0812">Transmembrane</keyword>
<dbReference type="SMART" id="SM00460">
    <property type="entry name" value="TGc"/>
    <property type="match status" value="1"/>
</dbReference>
<evidence type="ECO:0000259" key="2">
    <source>
        <dbReference type="SMART" id="SM00460"/>
    </source>
</evidence>
<organism evidence="3">
    <name type="scientific">mine drainage metagenome</name>
    <dbReference type="NCBI Taxonomy" id="410659"/>
    <lineage>
        <taxon>unclassified sequences</taxon>
        <taxon>metagenomes</taxon>
        <taxon>ecological metagenomes</taxon>
    </lineage>
</organism>
<dbReference type="InterPro" id="IPR038765">
    <property type="entry name" value="Papain-like_cys_pep_sf"/>
</dbReference>
<dbReference type="Pfam" id="PF13559">
    <property type="entry name" value="DUF4129"/>
    <property type="match status" value="1"/>
</dbReference>
<dbReference type="EC" id="2.3.2.13" evidence="3"/>
<keyword evidence="1" id="KW-0472">Membrane</keyword>
<accession>A0A1J5S0H5</accession>
<dbReference type="Pfam" id="PF01841">
    <property type="entry name" value="Transglut_core"/>
    <property type="match status" value="1"/>
</dbReference>
<dbReference type="PANTHER" id="PTHR42736">
    <property type="entry name" value="PROTEIN-GLUTAMINE GAMMA-GLUTAMYLTRANSFERASE"/>
    <property type="match status" value="1"/>
</dbReference>
<proteinExistence type="predicted"/>
<dbReference type="InterPro" id="IPR002931">
    <property type="entry name" value="Transglutaminase-like"/>
</dbReference>
<dbReference type="InterPro" id="IPR021878">
    <property type="entry name" value="TgpA_N"/>
</dbReference>
<evidence type="ECO:0000256" key="1">
    <source>
        <dbReference type="SAM" id="Phobius"/>
    </source>
</evidence>
<keyword evidence="3" id="KW-0808">Transferase</keyword>
<gene>
    <name evidence="3" type="primary">tgpA_5</name>
    <name evidence="3" type="ORF">GALL_159760</name>
</gene>
<dbReference type="GO" id="GO:0003810">
    <property type="term" value="F:protein-glutamine gamma-glutamyltransferase activity"/>
    <property type="evidence" value="ECO:0007669"/>
    <property type="project" value="UniProtKB-EC"/>
</dbReference>